<gene>
    <name evidence="2" type="ORF">FHG64_14830</name>
</gene>
<proteinExistence type="predicted"/>
<dbReference type="SUPFAM" id="SSF53448">
    <property type="entry name" value="Nucleotide-diphospho-sugar transferases"/>
    <property type="match status" value="1"/>
</dbReference>
<reference evidence="2 3" key="1">
    <citation type="submission" date="2019-06" db="EMBL/GenBank/DDBJ databases">
        <title>Complete genome sequence of Antarcticibacterium flavum KCTC 52984T from an Antarctic marine sediment.</title>
        <authorList>
            <person name="Lee Y.M."/>
            <person name="Shin S.C."/>
        </authorList>
    </citation>
    <scope>NUCLEOTIDE SEQUENCE [LARGE SCALE GENOMIC DNA]</scope>
    <source>
        <strain evidence="2 3">KCTC 52984</strain>
    </source>
</reference>
<dbReference type="KEGG" id="afla:FHG64_14830"/>
<keyword evidence="3" id="KW-1185">Reference proteome</keyword>
<dbReference type="OrthoDB" id="7851643at2"/>
<dbReference type="EMBL" id="CP040812">
    <property type="protein sequence ID" value="QCY70570.1"/>
    <property type="molecule type" value="Genomic_DNA"/>
</dbReference>
<dbReference type="CDD" id="cd00761">
    <property type="entry name" value="Glyco_tranf_GTA_type"/>
    <property type="match status" value="1"/>
</dbReference>
<dbReference type="InterPro" id="IPR059123">
    <property type="entry name" value="StrF_dom"/>
</dbReference>
<evidence type="ECO:0000313" key="2">
    <source>
        <dbReference type="EMBL" id="QCY70570.1"/>
    </source>
</evidence>
<evidence type="ECO:0000259" key="1">
    <source>
        <dbReference type="Pfam" id="PF13712"/>
    </source>
</evidence>
<protein>
    <recommendedName>
        <fullName evidence="1">Streptomycin biosynthesis protein StrF domain-containing protein</fullName>
    </recommendedName>
</protein>
<dbReference type="AlphaFoldDB" id="A0A5B7X5V3"/>
<dbReference type="Gene3D" id="3.90.550.10">
    <property type="entry name" value="Spore Coat Polysaccharide Biosynthesis Protein SpsA, Chain A"/>
    <property type="match status" value="1"/>
</dbReference>
<dbReference type="InterPro" id="IPR029044">
    <property type="entry name" value="Nucleotide-diphossugar_trans"/>
</dbReference>
<dbReference type="Proteomes" id="UP000309016">
    <property type="component" value="Chromosome"/>
</dbReference>
<dbReference type="RefSeq" id="WP_139067139.1">
    <property type="nucleotide sequence ID" value="NZ_CP040812.1"/>
</dbReference>
<dbReference type="Pfam" id="PF13712">
    <property type="entry name" value="Glyco_tranf_2_5"/>
    <property type="match status" value="1"/>
</dbReference>
<organism evidence="2 3">
    <name type="scientific">Antarcticibacterium flavum</name>
    <dbReference type="NCBI Taxonomy" id="2058175"/>
    <lineage>
        <taxon>Bacteria</taxon>
        <taxon>Pseudomonadati</taxon>
        <taxon>Bacteroidota</taxon>
        <taxon>Flavobacteriia</taxon>
        <taxon>Flavobacteriales</taxon>
        <taxon>Flavobacteriaceae</taxon>
        <taxon>Antarcticibacterium</taxon>
    </lineage>
</organism>
<evidence type="ECO:0000313" key="3">
    <source>
        <dbReference type="Proteomes" id="UP000309016"/>
    </source>
</evidence>
<accession>A0A5B7X5V3</accession>
<sequence>MISIIVSSYRENLFEELKSYIYKSIGNIPFEIVKVSNPRLMSIGKAYNIGATRAKYEKLLFIHEDIQFLSENWGIVLIEILKDKDLGIVGIAGGCKKFKLPTGHDLGLKKCRHVYVKHSLNEKLSQDEKGSLFKVKTLDGVFLAMRKDRWKEFKFDEELKDFHFYDLDISLRVSNKFTNYVTSKIPILHFSTGNFDNKWIQTSLEFHQKSYNYDFATHSEIGIVRNFWYNRLIKEDISWKNRLYYIFGMGVDKHSIAQAVNFLFSKNIFKFKEVN</sequence>
<feature type="domain" description="Streptomycin biosynthesis protein StrF" evidence="1">
    <location>
        <begin position="4"/>
        <end position="205"/>
    </location>
</feature>
<name>A0A5B7X5V3_9FLAO</name>